<dbReference type="EMBL" id="FZMP01000038">
    <property type="protein sequence ID" value="SNQ59766.1"/>
    <property type="molecule type" value="Genomic_DNA"/>
</dbReference>
<accession>A0A284VKE7</accession>
<keyword evidence="1" id="KW-0812">Transmembrane</keyword>
<evidence type="ECO:0000313" key="3">
    <source>
        <dbReference type="Proteomes" id="UP000218615"/>
    </source>
</evidence>
<keyword evidence="3" id="KW-1185">Reference proteome</keyword>
<gene>
    <name evidence="2" type="ORF">MNV_1320007</name>
</gene>
<evidence type="ECO:0000256" key="1">
    <source>
        <dbReference type="SAM" id="Phobius"/>
    </source>
</evidence>
<sequence length="61" mass="6810">MDNGIFILCNEDALGDFFDNTSASGRADTLSVIITINNKKQITAFSITFFLILTTTYLHYV</sequence>
<organism evidence="2 3">
    <name type="scientific">Candidatus Methanoperedens nitratireducens</name>
    <dbReference type="NCBI Taxonomy" id="1392998"/>
    <lineage>
        <taxon>Archaea</taxon>
        <taxon>Methanobacteriati</taxon>
        <taxon>Methanobacteriota</taxon>
        <taxon>Stenosarchaea group</taxon>
        <taxon>Methanomicrobia</taxon>
        <taxon>Methanosarcinales</taxon>
        <taxon>ANME-2 cluster</taxon>
        <taxon>Candidatus Methanoperedentaceae</taxon>
        <taxon>Candidatus Methanoperedens</taxon>
    </lineage>
</organism>
<protein>
    <submittedName>
        <fullName evidence="2">Uncharacterized protein</fullName>
    </submittedName>
</protein>
<reference evidence="3" key="1">
    <citation type="submission" date="2017-06" db="EMBL/GenBank/DDBJ databases">
        <authorList>
            <person name="Cremers G."/>
        </authorList>
    </citation>
    <scope>NUCLEOTIDE SEQUENCE [LARGE SCALE GENOMIC DNA]</scope>
</reference>
<keyword evidence="1" id="KW-1133">Transmembrane helix</keyword>
<keyword evidence="1" id="KW-0472">Membrane</keyword>
<dbReference type="Proteomes" id="UP000218615">
    <property type="component" value="Unassembled WGS sequence"/>
</dbReference>
<dbReference type="AlphaFoldDB" id="A0A284VKE7"/>
<feature type="transmembrane region" description="Helical" evidence="1">
    <location>
        <begin position="42"/>
        <end position="60"/>
    </location>
</feature>
<proteinExistence type="predicted"/>
<name>A0A284VKE7_9EURY</name>
<evidence type="ECO:0000313" key="2">
    <source>
        <dbReference type="EMBL" id="SNQ59766.1"/>
    </source>
</evidence>